<keyword evidence="1" id="KW-0472">Membrane</keyword>
<dbReference type="Proteomes" id="UP000438699">
    <property type="component" value="Unassembled WGS sequence"/>
</dbReference>
<evidence type="ECO:0000259" key="2">
    <source>
        <dbReference type="SMART" id="SM00014"/>
    </source>
</evidence>
<proteinExistence type="predicted"/>
<protein>
    <submittedName>
        <fullName evidence="3">Phosphatase PAP2 family protein</fullName>
    </submittedName>
</protein>
<comment type="caution">
    <text evidence="3">The sequence shown here is derived from an EMBL/GenBank/DDBJ whole genome shotgun (WGS) entry which is preliminary data.</text>
</comment>
<feature type="transmembrane region" description="Helical" evidence="1">
    <location>
        <begin position="168"/>
        <end position="185"/>
    </location>
</feature>
<reference evidence="3 4" key="1">
    <citation type="journal article" date="2017" name="Int. J. Syst. Evol. Microbiol.">
        <title>Desulfovibrio senegalensis sp. nov., a mesophilic sulfate reducer isolated from marine sediment.</title>
        <authorList>
            <person name="Thioye A."/>
            <person name="Gam Z.B.A."/>
            <person name="Mbengue M."/>
            <person name="Cayol J.L."/>
            <person name="Joseph-Bartoli M."/>
            <person name="Toure-Kane C."/>
            <person name="Labat M."/>
        </authorList>
    </citation>
    <scope>NUCLEOTIDE SEQUENCE [LARGE SCALE GENOMIC DNA]</scope>
    <source>
        <strain evidence="3 4">DSM 101509</strain>
    </source>
</reference>
<dbReference type="AlphaFoldDB" id="A0A6N6N5H2"/>
<dbReference type="PANTHER" id="PTHR14969">
    <property type="entry name" value="SPHINGOSINE-1-PHOSPHATE PHOSPHOHYDROLASE"/>
    <property type="match status" value="1"/>
</dbReference>
<dbReference type="PANTHER" id="PTHR14969:SF13">
    <property type="entry name" value="AT30094P"/>
    <property type="match status" value="1"/>
</dbReference>
<dbReference type="SUPFAM" id="SSF48317">
    <property type="entry name" value="Acid phosphatase/Vanadium-dependent haloperoxidase"/>
    <property type="match status" value="1"/>
</dbReference>
<feature type="transmembrane region" description="Helical" evidence="1">
    <location>
        <begin position="28"/>
        <end position="50"/>
    </location>
</feature>
<dbReference type="Pfam" id="PF01569">
    <property type="entry name" value="PAP2"/>
    <property type="match status" value="1"/>
</dbReference>
<keyword evidence="1" id="KW-0812">Transmembrane</keyword>
<organism evidence="3 4">
    <name type="scientific">Pseudodesulfovibrio senegalensis</name>
    <dbReference type="NCBI Taxonomy" id="1721087"/>
    <lineage>
        <taxon>Bacteria</taxon>
        <taxon>Pseudomonadati</taxon>
        <taxon>Thermodesulfobacteriota</taxon>
        <taxon>Desulfovibrionia</taxon>
        <taxon>Desulfovibrionales</taxon>
        <taxon>Desulfovibrionaceae</taxon>
    </lineage>
</organism>
<dbReference type="OrthoDB" id="9801622at2"/>
<accession>A0A6N6N5H2</accession>
<evidence type="ECO:0000313" key="3">
    <source>
        <dbReference type="EMBL" id="KAB1443480.1"/>
    </source>
</evidence>
<dbReference type="InterPro" id="IPR036938">
    <property type="entry name" value="PAP2/HPO_sf"/>
</dbReference>
<evidence type="ECO:0000313" key="4">
    <source>
        <dbReference type="Proteomes" id="UP000438699"/>
    </source>
</evidence>
<feature type="domain" description="Phosphatidic acid phosphatase type 2/haloperoxidase" evidence="2">
    <location>
        <begin position="60"/>
        <end position="182"/>
    </location>
</feature>
<dbReference type="RefSeq" id="WP_151149852.1">
    <property type="nucleotide sequence ID" value="NZ_WAIE01000001.1"/>
</dbReference>
<feature type="transmembrane region" description="Helical" evidence="1">
    <location>
        <begin position="56"/>
        <end position="78"/>
    </location>
</feature>
<keyword evidence="1" id="KW-1133">Transmembrane helix</keyword>
<dbReference type="InterPro" id="IPR000326">
    <property type="entry name" value="PAP2/HPO"/>
</dbReference>
<dbReference type="SMART" id="SM00014">
    <property type="entry name" value="acidPPc"/>
    <property type="match status" value="1"/>
</dbReference>
<dbReference type="Gene3D" id="1.20.144.10">
    <property type="entry name" value="Phosphatidic acid phosphatase type 2/haloperoxidase"/>
    <property type="match status" value="1"/>
</dbReference>
<keyword evidence="4" id="KW-1185">Reference proteome</keyword>
<sequence>MFFKTPALDATIQETINQHMRAPLLDTLMPIFSSHALFYVLLIPLAAWVWRKYGSRSLLLIPVLLLAVGMTDLGTNVIKKSIHRVRPLNALPNTYFVEDGQWERRPADFEQTKENGTSYPSAHGANTMCLAVLSMLFWPALKKWPLLLPLVVGYSRVYLGKHYPTDVVGGWLFGAVIAVAVWLACRRFIPSNSKR</sequence>
<dbReference type="EMBL" id="WAIE01000001">
    <property type="protein sequence ID" value="KAB1443480.1"/>
    <property type="molecule type" value="Genomic_DNA"/>
</dbReference>
<evidence type="ECO:0000256" key="1">
    <source>
        <dbReference type="SAM" id="Phobius"/>
    </source>
</evidence>
<name>A0A6N6N5H2_9BACT</name>
<gene>
    <name evidence="3" type="ORF">F8A88_04325</name>
</gene>